<keyword evidence="3" id="KW-0804">Transcription</keyword>
<dbReference type="PROSITE" id="PS01124">
    <property type="entry name" value="HTH_ARAC_FAMILY_2"/>
    <property type="match status" value="1"/>
</dbReference>
<proteinExistence type="predicted"/>
<dbReference type="SUPFAM" id="SSF46689">
    <property type="entry name" value="Homeodomain-like"/>
    <property type="match status" value="2"/>
</dbReference>
<evidence type="ECO:0000256" key="1">
    <source>
        <dbReference type="ARBA" id="ARBA00023015"/>
    </source>
</evidence>
<dbReference type="PANTHER" id="PTHR46796">
    <property type="entry name" value="HTH-TYPE TRANSCRIPTIONAL ACTIVATOR RHAS-RELATED"/>
    <property type="match status" value="1"/>
</dbReference>
<dbReference type="PANTHER" id="PTHR46796:SF7">
    <property type="entry name" value="ARAC FAMILY TRANSCRIPTIONAL REGULATOR"/>
    <property type="match status" value="1"/>
</dbReference>
<dbReference type="InterPro" id="IPR018062">
    <property type="entry name" value="HTH_AraC-typ_CS"/>
</dbReference>
<dbReference type="Gene3D" id="1.10.10.60">
    <property type="entry name" value="Homeodomain-like"/>
    <property type="match status" value="2"/>
</dbReference>
<dbReference type="InterPro" id="IPR032783">
    <property type="entry name" value="AraC_lig"/>
</dbReference>
<dbReference type="GO" id="GO:0003700">
    <property type="term" value="F:DNA-binding transcription factor activity"/>
    <property type="evidence" value="ECO:0007669"/>
    <property type="project" value="InterPro"/>
</dbReference>
<dbReference type="AlphaFoldDB" id="A0A7Z1AFL9"/>
<keyword evidence="2" id="KW-0238">DNA-binding</keyword>
<evidence type="ECO:0000313" key="5">
    <source>
        <dbReference type="EMBL" id="ODJ87598.1"/>
    </source>
</evidence>
<dbReference type="InterPro" id="IPR009057">
    <property type="entry name" value="Homeodomain-like_sf"/>
</dbReference>
<dbReference type="InterPro" id="IPR018060">
    <property type="entry name" value="HTH_AraC"/>
</dbReference>
<comment type="caution">
    <text evidence="5">The sequence shown here is derived from an EMBL/GenBank/DDBJ whole genome shotgun (WGS) entry which is preliminary data.</text>
</comment>
<evidence type="ECO:0000259" key="4">
    <source>
        <dbReference type="PROSITE" id="PS01124"/>
    </source>
</evidence>
<accession>A0A7Z1AFL9</accession>
<keyword evidence="1" id="KW-0805">Transcription regulation</keyword>
<evidence type="ECO:0000256" key="2">
    <source>
        <dbReference type="ARBA" id="ARBA00023125"/>
    </source>
</evidence>
<dbReference type="PROSITE" id="PS00041">
    <property type="entry name" value="HTH_ARAC_FAMILY_1"/>
    <property type="match status" value="1"/>
</dbReference>
<organism evidence="5 6">
    <name type="scientific">Candidatus Thiodiazotropha endolucinida</name>
    <dbReference type="NCBI Taxonomy" id="1655433"/>
    <lineage>
        <taxon>Bacteria</taxon>
        <taxon>Pseudomonadati</taxon>
        <taxon>Pseudomonadota</taxon>
        <taxon>Gammaproteobacteria</taxon>
        <taxon>Chromatiales</taxon>
        <taxon>Sedimenticolaceae</taxon>
        <taxon>Candidatus Thiodiazotropha</taxon>
    </lineage>
</organism>
<dbReference type="GO" id="GO:0043565">
    <property type="term" value="F:sequence-specific DNA binding"/>
    <property type="evidence" value="ECO:0007669"/>
    <property type="project" value="InterPro"/>
</dbReference>
<name>A0A7Z1AFL9_9GAMM</name>
<reference evidence="5 6" key="1">
    <citation type="submission" date="2016-06" db="EMBL/GenBank/DDBJ databases">
        <title>Genome sequence of endosymbiont of Candidatus Endolucinida thiodiazotropha.</title>
        <authorList>
            <person name="Poehlein A."/>
            <person name="Koenig S."/>
            <person name="Heiden S.E."/>
            <person name="Thuermer A."/>
            <person name="Voget S."/>
            <person name="Daniel R."/>
            <person name="Markert S."/>
            <person name="Gros O."/>
            <person name="Schweder T."/>
        </authorList>
    </citation>
    <scope>NUCLEOTIDE SEQUENCE [LARGE SCALE GENOMIC DNA]</scope>
    <source>
        <strain evidence="5 6">COS</strain>
    </source>
</reference>
<dbReference type="EMBL" id="MARB01000010">
    <property type="protein sequence ID" value="ODJ87598.1"/>
    <property type="molecule type" value="Genomic_DNA"/>
</dbReference>
<evidence type="ECO:0000256" key="3">
    <source>
        <dbReference type="ARBA" id="ARBA00023163"/>
    </source>
</evidence>
<dbReference type="Pfam" id="PF12833">
    <property type="entry name" value="HTH_18"/>
    <property type="match status" value="1"/>
</dbReference>
<protein>
    <submittedName>
        <fullName evidence="5">Xylose operon regulatory protein</fullName>
    </submittedName>
</protein>
<feature type="domain" description="HTH araC/xylS-type" evidence="4">
    <location>
        <begin position="201"/>
        <end position="299"/>
    </location>
</feature>
<sequence>MNNQIPDDALTRLLDRMQIEAQLFKHSDYCGSWAIDTSGSGLVPFHLIERGMGWLHIEGQPPQHLQAGDFVLFPRDLPHVVTSEATPPNPDIINLEESGTKDENFASILCGFYVFRSRAVTPLLNDLPQLVLIKDVHDNPSTAAIGFVIDAALVELDHDYPGRNTALRDLARLLFLNVLRDRIARGLSEHFLAALGDPQIGRALTAIHTDFSRNLSLDVLARLAGMSRSSFSDKFHTLIGITPAKYVTNWRMQEAVVLLETTDLSVEQIADACGYNSHIAFRKAFKSITGTTPRQARMGNTRKYA</sequence>
<dbReference type="OrthoDB" id="6670788at2"/>
<evidence type="ECO:0000313" key="6">
    <source>
        <dbReference type="Proteomes" id="UP000094769"/>
    </source>
</evidence>
<dbReference type="InterPro" id="IPR050204">
    <property type="entry name" value="AraC_XylS_family_regulators"/>
</dbReference>
<dbReference type="Pfam" id="PF12852">
    <property type="entry name" value="Cupin_6"/>
    <property type="match status" value="1"/>
</dbReference>
<keyword evidence="6" id="KW-1185">Reference proteome</keyword>
<gene>
    <name evidence="5" type="primary">xylR</name>
    <name evidence="5" type="ORF">CODIS_20130</name>
</gene>
<dbReference type="Proteomes" id="UP000094769">
    <property type="component" value="Unassembled WGS sequence"/>
</dbReference>
<dbReference type="RefSeq" id="WP_069124624.1">
    <property type="nucleotide sequence ID" value="NZ_MARB01000010.1"/>
</dbReference>
<dbReference type="SMART" id="SM00342">
    <property type="entry name" value="HTH_ARAC"/>
    <property type="match status" value="1"/>
</dbReference>